<organism evidence="2 4">
    <name type="scientific">Anaerococcus octavius</name>
    <dbReference type="NCBI Taxonomy" id="54007"/>
    <lineage>
        <taxon>Bacteria</taxon>
        <taxon>Bacillati</taxon>
        <taxon>Bacillota</taxon>
        <taxon>Tissierellia</taxon>
        <taxon>Tissierellales</taxon>
        <taxon>Peptoniphilaceae</taxon>
        <taxon>Anaerococcus</taxon>
    </lineage>
</organism>
<dbReference type="RefSeq" id="WP_101539799.1">
    <property type="nucleotide sequence ID" value="NZ_JAPJPW010000033.1"/>
</dbReference>
<feature type="transmembrane region" description="Helical" evidence="1">
    <location>
        <begin position="7"/>
        <end position="25"/>
    </location>
</feature>
<evidence type="ECO:0000256" key="1">
    <source>
        <dbReference type="SAM" id="Phobius"/>
    </source>
</evidence>
<evidence type="ECO:0000313" key="2">
    <source>
        <dbReference type="EMBL" id="PKZ17640.1"/>
    </source>
</evidence>
<keyword evidence="1" id="KW-0812">Transmembrane</keyword>
<dbReference type="AlphaFoldDB" id="A0A2I1MBY8"/>
<evidence type="ECO:0000313" key="4">
    <source>
        <dbReference type="Proteomes" id="UP000234335"/>
    </source>
</evidence>
<dbReference type="Proteomes" id="UP000255124">
    <property type="component" value="Unassembled WGS sequence"/>
</dbReference>
<keyword evidence="1" id="KW-0472">Membrane</keyword>
<accession>A0A2I1MBY8</accession>
<dbReference type="EMBL" id="PKGS01000001">
    <property type="protein sequence ID" value="PKZ17640.1"/>
    <property type="molecule type" value="Genomic_DNA"/>
</dbReference>
<keyword evidence="1" id="KW-1133">Transmembrane helix</keyword>
<name>A0A2I1MBY8_9FIRM</name>
<proteinExistence type="predicted"/>
<dbReference type="EMBL" id="UFTA01000002">
    <property type="protein sequence ID" value="SUU93326.1"/>
    <property type="molecule type" value="Genomic_DNA"/>
</dbReference>
<evidence type="ECO:0000313" key="3">
    <source>
        <dbReference type="EMBL" id="SUU93326.1"/>
    </source>
</evidence>
<dbReference type="Proteomes" id="UP000234335">
    <property type="component" value="Unassembled WGS sequence"/>
</dbReference>
<sequence>MKQETLYSPKILIIGIIFLIAKYLLDFKLSGSLSVRTYFDRNYFFIIAVLFYVIDYISYKKILNIMK</sequence>
<reference evidence="3 5" key="2">
    <citation type="submission" date="2018-06" db="EMBL/GenBank/DDBJ databases">
        <authorList>
            <consortium name="Pathogen Informatics"/>
            <person name="Doyle S."/>
        </authorList>
    </citation>
    <scope>NUCLEOTIDE SEQUENCE [LARGE SCALE GENOMIC DNA]</scope>
    <source>
        <strain evidence="3 5">NCTC9810</strain>
    </source>
</reference>
<reference evidence="2 4" key="1">
    <citation type="submission" date="2017-12" db="EMBL/GenBank/DDBJ databases">
        <title>Phylogenetic diversity of female urinary microbiome.</title>
        <authorList>
            <person name="Thomas-White K."/>
            <person name="Wolfe A.J."/>
        </authorList>
    </citation>
    <scope>NUCLEOTIDE SEQUENCE [LARGE SCALE GENOMIC DNA]</scope>
    <source>
        <strain evidence="2 4">UMB0119</strain>
    </source>
</reference>
<protein>
    <submittedName>
        <fullName evidence="2">Uncharacterized protein</fullName>
    </submittedName>
</protein>
<gene>
    <name evidence="2" type="ORF">CYJ34_02735</name>
    <name evidence="3" type="ORF">NCTC9810_01679</name>
</gene>
<evidence type="ECO:0000313" key="5">
    <source>
        <dbReference type="Proteomes" id="UP000255124"/>
    </source>
</evidence>
<keyword evidence="4" id="KW-1185">Reference proteome</keyword>
<feature type="transmembrane region" description="Helical" evidence="1">
    <location>
        <begin position="41"/>
        <end position="59"/>
    </location>
</feature>